<feature type="transmembrane region" description="Helical" evidence="1">
    <location>
        <begin position="12"/>
        <end position="30"/>
    </location>
</feature>
<dbReference type="Pfam" id="PF12146">
    <property type="entry name" value="Hydrolase_4"/>
    <property type="match status" value="1"/>
</dbReference>
<dbReference type="FunFam" id="3.40.50.1820:FF:000117">
    <property type="entry name" value="Monoglyceride lipase, putative"/>
    <property type="match status" value="1"/>
</dbReference>
<dbReference type="Gene3D" id="3.40.50.1820">
    <property type="entry name" value="alpha/beta hydrolase"/>
    <property type="match status" value="1"/>
</dbReference>
<evidence type="ECO:0000313" key="4">
    <source>
        <dbReference type="Proteomes" id="UP001530315"/>
    </source>
</evidence>
<feature type="domain" description="Serine aminopeptidase S33" evidence="2">
    <location>
        <begin position="83"/>
        <end position="329"/>
    </location>
</feature>
<comment type="caution">
    <text evidence="3">The sequence shown here is derived from an EMBL/GenBank/DDBJ whole genome shotgun (WGS) entry which is preliminary data.</text>
</comment>
<dbReference type="SUPFAM" id="SSF53474">
    <property type="entry name" value="alpha/beta-Hydrolases"/>
    <property type="match status" value="1"/>
</dbReference>
<dbReference type="PANTHER" id="PTHR11614">
    <property type="entry name" value="PHOSPHOLIPASE-RELATED"/>
    <property type="match status" value="1"/>
</dbReference>
<proteinExistence type="predicted"/>
<evidence type="ECO:0000256" key="1">
    <source>
        <dbReference type="SAM" id="Phobius"/>
    </source>
</evidence>
<organism evidence="3 4">
    <name type="scientific">Stephanodiscus triporus</name>
    <dbReference type="NCBI Taxonomy" id="2934178"/>
    <lineage>
        <taxon>Eukaryota</taxon>
        <taxon>Sar</taxon>
        <taxon>Stramenopiles</taxon>
        <taxon>Ochrophyta</taxon>
        <taxon>Bacillariophyta</taxon>
        <taxon>Coscinodiscophyceae</taxon>
        <taxon>Thalassiosirophycidae</taxon>
        <taxon>Stephanodiscales</taxon>
        <taxon>Stephanodiscaceae</taxon>
        <taxon>Stephanodiscus</taxon>
    </lineage>
</organism>
<keyword evidence="1" id="KW-0812">Transmembrane</keyword>
<sequence>MTNFNTTSSPTTQAVAFITIASALAISITLQKSKKTMTAKAAAAAAASCDPNLPARFKVSTFDNSRSQSLFTINLPPKDESSPPKAMLVMAHGVGEHCCRPGYVSLYESLSEAGVDVYALDHHGHGRSGGLPRGYAEKFDDYVADILAYIRQCQGKYIDNGDACPPLFLFGQSMGGLVSVMAALQLGSDQVGGLVLTSPALGVDMDMMMKVQKLFAPAIDKLLPKARIVDAVRPEDLSRNPQAVRAYIDDPLIDKGKVVARTAIGMDKTFDVVKERRREITCPILLLHGTDDRVTSSKASLDFFRKVGSSKKRYLRLRGYYHELFEEPETIELMSSIVEFVSTGGRKFADVDGEEEEGLVNVEFKTKHPDQQ</sequence>
<dbReference type="InterPro" id="IPR022742">
    <property type="entry name" value="Hydrolase_4"/>
</dbReference>
<dbReference type="EMBL" id="JALLAZ020000118">
    <property type="protein sequence ID" value="KAL3803301.1"/>
    <property type="molecule type" value="Genomic_DNA"/>
</dbReference>
<accession>A0ABD3QUL9</accession>
<gene>
    <name evidence="3" type="ORF">ACHAW5_009761</name>
</gene>
<name>A0ABD3QUL9_9STRA</name>
<dbReference type="InterPro" id="IPR051044">
    <property type="entry name" value="MAG_DAG_Lipase"/>
</dbReference>
<keyword evidence="1" id="KW-1133">Transmembrane helix</keyword>
<dbReference type="InterPro" id="IPR029058">
    <property type="entry name" value="AB_hydrolase_fold"/>
</dbReference>
<keyword evidence="1" id="KW-0472">Membrane</keyword>
<dbReference type="AlphaFoldDB" id="A0ABD3QUL9"/>
<protein>
    <recommendedName>
        <fullName evidence="2">Serine aminopeptidase S33 domain-containing protein</fullName>
    </recommendedName>
</protein>
<dbReference type="Proteomes" id="UP001530315">
    <property type="component" value="Unassembled WGS sequence"/>
</dbReference>
<keyword evidence="4" id="KW-1185">Reference proteome</keyword>
<evidence type="ECO:0000259" key="2">
    <source>
        <dbReference type="Pfam" id="PF12146"/>
    </source>
</evidence>
<reference evidence="3 4" key="1">
    <citation type="submission" date="2024-10" db="EMBL/GenBank/DDBJ databases">
        <title>Updated reference genomes for cyclostephanoid diatoms.</title>
        <authorList>
            <person name="Roberts W.R."/>
            <person name="Alverson A.J."/>
        </authorList>
    </citation>
    <scope>NUCLEOTIDE SEQUENCE [LARGE SCALE GENOMIC DNA]</scope>
    <source>
        <strain evidence="3 4">AJA276-08</strain>
    </source>
</reference>
<evidence type="ECO:0000313" key="3">
    <source>
        <dbReference type="EMBL" id="KAL3803301.1"/>
    </source>
</evidence>